<reference evidence="3" key="2">
    <citation type="journal article" date="2008" name="Nucleic Acids Res.">
        <title>The rice annotation project database (RAP-DB): 2008 update.</title>
        <authorList>
            <consortium name="The rice annotation project (RAP)"/>
        </authorList>
    </citation>
    <scope>GENOME REANNOTATION</scope>
    <source>
        <strain evidence="3">cv. Nipponbare</strain>
    </source>
</reference>
<evidence type="ECO:0000256" key="1">
    <source>
        <dbReference type="SAM" id="MobiDB-lite"/>
    </source>
</evidence>
<dbReference type="AlphaFoldDB" id="Q6K4I1"/>
<reference evidence="3" key="1">
    <citation type="journal article" date="2005" name="Nature">
        <title>The map-based sequence of the rice genome.</title>
        <authorList>
            <consortium name="International rice genome sequencing project (IRGSP)"/>
            <person name="Matsumoto T."/>
            <person name="Wu J."/>
            <person name="Kanamori H."/>
            <person name="Katayose Y."/>
            <person name="Fujisawa M."/>
            <person name="Namiki N."/>
            <person name="Mizuno H."/>
            <person name="Yamamoto K."/>
            <person name="Antonio B.A."/>
            <person name="Baba T."/>
            <person name="Sakata K."/>
            <person name="Nagamura Y."/>
            <person name="Aoki H."/>
            <person name="Arikawa K."/>
            <person name="Arita K."/>
            <person name="Bito T."/>
            <person name="Chiden Y."/>
            <person name="Fujitsuka N."/>
            <person name="Fukunaka R."/>
            <person name="Hamada M."/>
            <person name="Harada C."/>
            <person name="Hayashi A."/>
            <person name="Hijishita S."/>
            <person name="Honda M."/>
            <person name="Hosokawa S."/>
            <person name="Ichikawa Y."/>
            <person name="Idonuma A."/>
            <person name="Iijima M."/>
            <person name="Ikeda M."/>
            <person name="Ikeno M."/>
            <person name="Ito K."/>
            <person name="Ito S."/>
            <person name="Ito T."/>
            <person name="Ito Y."/>
            <person name="Ito Y."/>
            <person name="Iwabuchi A."/>
            <person name="Kamiya K."/>
            <person name="Karasawa W."/>
            <person name="Kurita K."/>
            <person name="Katagiri S."/>
            <person name="Kikuta A."/>
            <person name="Kobayashi H."/>
            <person name="Kobayashi N."/>
            <person name="Machita K."/>
            <person name="Maehara T."/>
            <person name="Masukawa M."/>
            <person name="Mizubayashi T."/>
            <person name="Mukai Y."/>
            <person name="Nagasaki H."/>
            <person name="Nagata Y."/>
            <person name="Naito S."/>
            <person name="Nakashima M."/>
            <person name="Nakama Y."/>
            <person name="Nakamichi Y."/>
            <person name="Nakamura M."/>
            <person name="Meguro A."/>
            <person name="Negishi M."/>
            <person name="Ohta I."/>
            <person name="Ohta T."/>
            <person name="Okamoto M."/>
            <person name="Ono N."/>
            <person name="Saji S."/>
            <person name="Sakaguchi M."/>
            <person name="Sakai K."/>
            <person name="Shibata M."/>
            <person name="Shimokawa T."/>
            <person name="Song J."/>
            <person name="Takazaki Y."/>
            <person name="Terasawa K."/>
            <person name="Tsugane M."/>
            <person name="Tsuji K."/>
            <person name="Ueda S."/>
            <person name="Waki K."/>
            <person name="Yamagata H."/>
            <person name="Yamamoto M."/>
            <person name="Yamamoto S."/>
            <person name="Yamane H."/>
            <person name="Yoshiki S."/>
            <person name="Yoshihara R."/>
            <person name="Yukawa K."/>
            <person name="Zhong H."/>
            <person name="Yano M."/>
            <person name="Yuan Q."/>
            <person name="Ouyang S."/>
            <person name="Liu J."/>
            <person name="Jones K.M."/>
            <person name="Gansberger K."/>
            <person name="Moffat K."/>
            <person name="Hill J."/>
            <person name="Bera J."/>
            <person name="Fadrosh D."/>
            <person name="Jin S."/>
            <person name="Johri S."/>
            <person name="Kim M."/>
            <person name="Overton L."/>
            <person name="Reardon M."/>
            <person name="Tsitrin T."/>
            <person name="Vuong H."/>
            <person name="Weaver B."/>
            <person name="Ciecko A."/>
            <person name="Tallon L."/>
            <person name="Jackson J."/>
            <person name="Pai G."/>
            <person name="Aken S.V."/>
            <person name="Utterback T."/>
            <person name="Reidmuller S."/>
            <person name="Feldblyum T."/>
            <person name="Hsiao J."/>
            <person name="Zismann V."/>
            <person name="Iobst S."/>
            <person name="de Vazeille A.R."/>
            <person name="Buell C.R."/>
            <person name="Ying K."/>
            <person name="Li Y."/>
            <person name="Lu T."/>
            <person name="Huang Y."/>
            <person name="Zhao Q."/>
            <person name="Feng Q."/>
            <person name="Zhang L."/>
            <person name="Zhu J."/>
            <person name="Weng Q."/>
            <person name="Mu J."/>
            <person name="Lu Y."/>
            <person name="Fan D."/>
            <person name="Liu Y."/>
            <person name="Guan J."/>
            <person name="Zhang Y."/>
            <person name="Yu S."/>
            <person name="Liu X."/>
            <person name="Zhang Y."/>
            <person name="Hong G."/>
            <person name="Han B."/>
            <person name="Choisne N."/>
            <person name="Demange N."/>
            <person name="Orjeda G."/>
            <person name="Samain S."/>
            <person name="Cattolico L."/>
            <person name="Pelletier E."/>
            <person name="Couloux A."/>
            <person name="Segurens B."/>
            <person name="Wincker P."/>
            <person name="D'Hont A."/>
            <person name="Scarpelli C."/>
            <person name="Weissenbach J."/>
            <person name="Salanoubat M."/>
            <person name="Quetier F."/>
            <person name="Yu Y."/>
            <person name="Kim H.R."/>
            <person name="Rambo T."/>
            <person name="Currie J."/>
            <person name="Collura K."/>
            <person name="Luo M."/>
            <person name="Yang T."/>
            <person name="Ammiraju J.S.S."/>
            <person name="Engler F."/>
            <person name="Soderlund C."/>
            <person name="Wing R.A."/>
            <person name="Palmer L.E."/>
            <person name="de la Bastide M."/>
            <person name="Spiegel L."/>
            <person name="Nascimento L."/>
            <person name="Zutavern T."/>
            <person name="O'Shaughnessy A."/>
            <person name="Dike S."/>
            <person name="Dedhia N."/>
            <person name="Preston R."/>
            <person name="Balija V."/>
            <person name="McCombie W.R."/>
            <person name="Chow T."/>
            <person name="Chen H."/>
            <person name="Chung M."/>
            <person name="Chen C."/>
            <person name="Shaw J."/>
            <person name="Wu H."/>
            <person name="Hsiao K."/>
            <person name="Chao Y."/>
            <person name="Chu M."/>
            <person name="Cheng C."/>
            <person name="Hour A."/>
            <person name="Lee P."/>
            <person name="Lin S."/>
            <person name="Lin Y."/>
            <person name="Liou J."/>
            <person name="Liu S."/>
            <person name="Hsing Y."/>
            <person name="Raghuvanshi S."/>
            <person name="Mohanty A."/>
            <person name="Bharti A.K."/>
            <person name="Gaur A."/>
            <person name="Gupta V."/>
            <person name="Kumar D."/>
            <person name="Ravi V."/>
            <person name="Vij S."/>
            <person name="Kapur A."/>
            <person name="Khurana P."/>
            <person name="Khurana P."/>
            <person name="Khurana J.P."/>
            <person name="Tyagi A.K."/>
            <person name="Gaikwad K."/>
            <person name="Singh A."/>
            <person name="Dalal V."/>
            <person name="Srivastava S."/>
            <person name="Dixit A."/>
            <person name="Pal A.K."/>
            <person name="Ghazi I.A."/>
            <person name="Yadav M."/>
            <person name="Pandit A."/>
            <person name="Bhargava A."/>
            <person name="Sureshbabu K."/>
            <person name="Batra K."/>
            <person name="Sharma T.R."/>
            <person name="Mohapatra T."/>
            <person name="Singh N.K."/>
            <person name="Messing J."/>
            <person name="Nelson A.B."/>
            <person name="Fuks G."/>
            <person name="Kavchok S."/>
            <person name="Keizer G."/>
            <person name="Linton E."/>
            <person name="Llaca V."/>
            <person name="Song R."/>
            <person name="Tanyolac B."/>
            <person name="Young S."/>
            <person name="Ho-Il K."/>
            <person name="Hahn J.H."/>
            <person name="Sangsakoo G."/>
            <person name="Vanavichit A."/>
            <person name="de Mattos Luiz.A.T."/>
            <person name="Zimmer P.D."/>
            <person name="Malone G."/>
            <person name="Dellagostin O."/>
            <person name="de Oliveira A.C."/>
            <person name="Bevan M."/>
            <person name="Bancroft I."/>
            <person name="Minx P."/>
            <person name="Cordum H."/>
            <person name="Wilson R."/>
            <person name="Cheng Z."/>
            <person name="Jin W."/>
            <person name="Jiang J."/>
            <person name="Leong S.A."/>
            <person name="Iwama H."/>
            <person name="Gojobori T."/>
            <person name="Itoh T."/>
            <person name="Niimura Y."/>
            <person name="Fujii Y."/>
            <person name="Habara T."/>
            <person name="Sakai H."/>
            <person name="Sato Y."/>
            <person name="Wilson G."/>
            <person name="Kumar K."/>
            <person name="McCouch S."/>
            <person name="Juretic N."/>
            <person name="Hoen D."/>
            <person name="Wright S."/>
            <person name="Bruskiewich R."/>
            <person name="Bureau T."/>
            <person name="Miyao A."/>
            <person name="Hirochika H."/>
            <person name="Nishikawa T."/>
            <person name="Kadowaki K."/>
            <person name="Sugiura M."/>
            <person name="Burr B."/>
            <person name="Sasaki T."/>
        </authorList>
    </citation>
    <scope>NUCLEOTIDE SEQUENCE [LARGE SCALE GENOMIC DNA]</scope>
    <source>
        <strain evidence="3">cv. Nipponbare</strain>
    </source>
</reference>
<dbReference type="Proteomes" id="UP000000763">
    <property type="component" value="Chromosome 9"/>
</dbReference>
<proteinExistence type="predicted"/>
<protein>
    <submittedName>
        <fullName evidence="2">Uncharacterized protein</fullName>
    </submittedName>
</protein>
<sequence length="272" mass="28559">MCFFSNSGNLLFFSGAGELGSRGGVGWRWEGKKGEVAGLRGMAMRGGSPATAECGTHLDNLKSSPTREGGDGGLDVASRMAEEMAGFIWHSLTKLELVGMDRAQAPRFEWSWSIVPSPMSTPSTQIQQHAAVSSLSASPCNGQPPFHAAVNPEADQPDTSADPTPSRPPSPGRWLKGEEEGGLARLGFKAAGRGDRREGRRRTAQPGARRERKGEKEGEGGLTGDSAGVGEDDGGRRRQAADGGVRGVDEAALDVARPTTMTEWLDDGPSGG</sequence>
<feature type="compositionally biased region" description="Polar residues" evidence="1">
    <location>
        <begin position="120"/>
        <end position="141"/>
    </location>
</feature>
<evidence type="ECO:0000313" key="3">
    <source>
        <dbReference type="Proteomes" id="UP000000763"/>
    </source>
</evidence>
<dbReference type="EMBL" id="AP005563">
    <property type="protein sequence ID" value="BAD19885.1"/>
    <property type="molecule type" value="Genomic_DNA"/>
</dbReference>
<feature type="region of interest" description="Disordered" evidence="1">
    <location>
        <begin position="120"/>
        <end position="272"/>
    </location>
</feature>
<feature type="compositionally biased region" description="Basic and acidic residues" evidence="1">
    <location>
        <begin position="208"/>
        <end position="219"/>
    </location>
</feature>
<accession>Q6K4I1</accession>
<name>Q6K4I1_ORYSJ</name>
<evidence type="ECO:0000313" key="2">
    <source>
        <dbReference type="EMBL" id="BAD19885.1"/>
    </source>
</evidence>
<gene>
    <name evidence="2" type="primary">OJ1227_D07.17</name>
</gene>
<organism evidence="2 3">
    <name type="scientific">Oryza sativa subsp. japonica</name>
    <name type="common">Rice</name>
    <dbReference type="NCBI Taxonomy" id="39947"/>
    <lineage>
        <taxon>Eukaryota</taxon>
        <taxon>Viridiplantae</taxon>
        <taxon>Streptophyta</taxon>
        <taxon>Embryophyta</taxon>
        <taxon>Tracheophyta</taxon>
        <taxon>Spermatophyta</taxon>
        <taxon>Magnoliopsida</taxon>
        <taxon>Liliopsida</taxon>
        <taxon>Poales</taxon>
        <taxon>Poaceae</taxon>
        <taxon>BOP clade</taxon>
        <taxon>Oryzoideae</taxon>
        <taxon>Oryzeae</taxon>
        <taxon>Oryzinae</taxon>
        <taxon>Oryza</taxon>
        <taxon>Oryza sativa</taxon>
    </lineage>
</organism>